<organism evidence="3 4">
    <name type="scientific">Streptosporangium canum</name>
    <dbReference type="NCBI Taxonomy" id="324952"/>
    <lineage>
        <taxon>Bacteria</taxon>
        <taxon>Bacillati</taxon>
        <taxon>Actinomycetota</taxon>
        <taxon>Actinomycetes</taxon>
        <taxon>Streptosporangiales</taxon>
        <taxon>Streptosporangiaceae</taxon>
        <taxon>Streptosporangium</taxon>
    </lineage>
</organism>
<dbReference type="Gene3D" id="1.10.260.40">
    <property type="entry name" value="lambda repressor-like DNA-binding domains"/>
    <property type="match status" value="1"/>
</dbReference>
<evidence type="ECO:0000313" key="4">
    <source>
        <dbReference type="Proteomes" id="UP000199111"/>
    </source>
</evidence>
<evidence type="ECO:0000313" key="3">
    <source>
        <dbReference type="EMBL" id="SFK91415.1"/>
    </source>
</evidence>
<accession>A0A1I4DE79</accession>
<proteinExistence type="predicted"/>
<dbReference type="Proteomes" id="UP000199111">
    <property type="component" value="Unassembled WGS sequence"/>
</dbReference>
<dbReference type="EMBL" id="FOQY01000041">
    <property type="protein sequence ID" value="SFK91415.1"/>
    <property type="molecule type" value="Genomic_DNA"/>
</dbReference>
<name>A0A1I4DE79_9ACTN</name>
<evidence type="ECO:0000256" key="1">
    <source>
        <dbReference type="SAM" id="MobiDB-lite"/>
    </source>
</evidence>
<dbReference type="Pfam" id="PF01381">
    <property type="entry name" value="HTH_3"/>
    <property type="match status" value="1"/>
</dbReference>
<evidence type="ECO:0000259" key="2">
    <source>
        <dbReference type="PROSITE" id="PS50943"/>
    </source>
</evidence>
<keyword evidence="4" id="KW-1185">Reference proteome</keyword>
<feature type="domain" description="HTH cro/C1-type" evidence="2">
    <location>
        <begin position="20"/>
        <end position="74"/>
    </location>
</feature>
<protein>
    <submittedName>
        <fullName evidence="3">Helix-turn-helix</fullName>
    </submittedName>
</protein>
<dbReference type="PROSITE" id="PS50943">
    <property type="entry name" value="HTH_CROC1"/>
    <property type="match status" value="1"/>
</dbReference>
<dbReference type="InterPro" id="IPR001387">
    <property type="entry name" value="Cro/C1-type_HTH"/>
</dbReference>
<gene>
    <name evidence="3" type="ORF">SAMN05216275_1414</name>
</gene>
<dbReference type="GO" id="GO:0003677">
    <property type="term" value="F:DNA binding"/>
    <property type="evidence" value="ECO:0007669"/>
    <property type="project" value="InterPro"/>
</dbReference>
<dbReference type="InterPro" id="IPR010982">
    <property type="entry name" value="Lambda_DNA-bd_dom_sf"/>
</dbReference>
<dbReference type="SUPFAM" id="SSF47413">
    <property type="entry name" value="lambda repressor-like DNA-binding domains"/>
    <property type="match status" value="1"/>
</dbReference>
<reference evidence="4" key="1">
    <citation type="submission" date="2016-10" db="EMBL/GenBank/DDBJ databases">
        <authorList>
            <person name="Varghese N."/>
            <person name="Submissions S."/>
        </authorList>
    </citation>
    <scope>NUCLEOTIDE SEQUENCE [LARGE SCALE GENOMIC DNA]</scope>
    <source>
        <strain evidence="4">CGMCC 4.2126</strain>
    </source>
</reference>
<dbReference type="AlphaFoldDB" id="A0A1I4DE79"/>
<sequence length="163" mass="18504">MVMYMVKTPSWPVDLLRALIDRILDETGMSQSQLAALVPMDQSQLSRWKSGGSRPRFESLEALGRALREKYSHLNIGPDELVIAGGYKIDHDQNPEKLETENISPPQSVIEAALNEQLEARLAAMQSNQDELLREIKKLSRQVDDLHRKHEQGRSETDNRESA</sequence>
<feature type="region of interest" description="Disordered" evidence="1">
    <location>
        <begin position="143"/>
        <end position="163"/>
    </location>
</feature>
<dbReference type="CDD" id="cd00093">
    <property type="entry name" value="HTH_XRE"/>
    <property type="match status" value="1"/>
</dbReference>
<dbReference type="SMART" id="SM00530">
    <property type="entry name" value="HTH_XRE"/>
    <property type="match status" value="1"/>
</dbReference>